<comment type="caution">
    <text evidence="2">The sequence shown here is derived from an EMBL/GenBank/DDBJ whole genome shotgun (WGS) entry which is preliminary data.</text>
</comment>
<dbReference type="PROSITE" id="PS00061">
    <property type="entry name" value="ADH_SHORT"/>
    <property type="match status" value="1"/>
</dbReference>
<evidence type="ECO:0000256" key="1">
    <source>
        <dbReference type="ARBA" id="ARBA00023002"/>
    </source>
</evidence>
<dbReference type="SUPFAM" id="SSF51735">
    <property type="entry name" value="NAD(P)-binding Rossmann-fold domains"/>
    <property type="match status" value="1"/>
</dbReference>
<dbReference type="EMBL" id="BGPR01000148">
    <property type="protein sequence ID" value="GBL99382.1"/>
    <property type="molecule type" value="Genomic_DNA"/>
</dbReference>
<proteinExistence type="predicted"/>
<dbReference type="Proteomes" id="UP000499080">
    <property type="component" value="Unassembled WGS sequence"/>
</dbReference>
<dbReference type="InterPro" id="IPR036291">
    <property type="entry name" value="NAD(P)-bd_dom_sf"/>
</dbReference>
<dbReference type="PANTHER" id="PTHR43313">
    <property type="entry name" value="SHORT-CHAIN DEHYDROGENASE/REDUCTASE FAMILY 9C"/>
    <property type="match status" value="1"/>
</dbReference>
<protein>
    <submittedName>
        <fullName evidence="2">Estradiol 17-beta-dehydrogenase 2</fullName>
    </submittedName>
</protein>
<dbReference type="OrthoDB" id="294295at2759"/>
<accession>A0A4Y2C4R1</accession>
<dbReference type="PANTHER" id="PTHR43313:SF36">
    <property type="entry name" value="D-BETA-HYDROXYBUTYRATE DEHYDROGENASE, MITOCHONDRIAL"/>
    <property type="match status" value="1"/>
</dbReference>
<dbReference type="InterPro" id="IPR020904">
    <property type="entry name" value="Sc_DH/Rdtase_CS"/>
</dbReference>
<dbReference type="PRINTS" id="PR00081">
    <property type="entry name" value="GDHRDH"/>
</dbReference>
<dbReference type="GO" id="GO:0016491">
    <property type="term" value="F:oxidoreductase activity"/>
    <property type="evidence" value="ECO:0007669"/>
    <property type="project" value="UniProtKB-KW"/>
</dbReference>
<keyword evidence="1" id="KW-0560">Oxidoreductase</keyword>
<organism evidence="2 3">
    <name type="scientific">Araneus ventricosus</name>
    <name type="common">Orbweaver spider</name>
    <name type="synonym">Epeira ventricosa</name>
    <dbReference type="NCBI Taxonomy" id="182803"/>
    <lineage>
        <taxon>Eukaryota</taxon>
        <taxon>Metazoa</taxon>
        <taxon>Ecdysozoa</taxon>
        <taxon>Arthropoda</taxon>
        <taxon>Chelicerata</taxon>
        <taxon>Arachnida</taxon>
        <taxon>Araneae</taxon>
        <taxon>Araneomorphae</taxon>
        <taxon>Entelegynae</taxon>
        <taxon>Araneoidea</taxon>
        <taxon>Araneidae</taxon>
        <taxon>Araneus</taxon>
    </lineage>
</organism>
<gene>
    <name evidence="2" type="primary">Hsd17b2_0</name>
    <name evidence="2" type="ORF">AVEN_206794_1</name>
</gene>
<evidence type="ECO:0000313" key="2">
    <source>
        <dbReference type="EMBL" id="GBL99382.1"/>
    </source>
</evidence>
<reference evidence="2 3" key="1">
    <citation type="journal article" date="2019" name="Sci. Rep.">
        <title>Orb-weaving spider Araneus ventricosus genome elucidates the spidroin gene catalogue.</title>
        <authorList>
            <person name="Kono N."/>
            <person name="Nakamura H."/>
            <person name="Ohtoshi R."/>
            <person name="Moran D.A.P."/>
            <person name="Shinohara A."/>
            <person name="Yoshida Y."/>
            <person name="Fujiwara M."/>
            <person name="Mori M."/>
            <person name="Tomita M."/>
            <person name="Arakawa K."/>
        </authorList>
    </citation>
    <scope>NUCLEOTIDE SEQUENCE [LARGE SCALE GENOMIC DNA]</scope>
</reference>
<evidence type="ECO:0000313" key="3">
    <source>
        <dbReference type="Proteomes" id="UP000499080"/>
    </source>
</evidence>
<dbReference type="InterPro" id="IPR002347">
    <property type="entry name" value="SDR_fam"/>
</dbReference>
<dbReference type="GO" id="GO:0008202">
    <property type="term" value="P:steroid metabolic process"/>
    <property type="evidence" value="ECO:0007669"/>
    <property type="project" value="TreeGrafter"/>
</dbReference>
<dbReference type="Pfam" id="PF00106">
    <property type="entry name" value="adh_short"/>
    <property type="match status" value="1"/>
</dbReference>
<dbReference type="Gene3D" id="3.40.50.720">
    <property type="entry name" value="NAD(P)-binding Rossmann-like Domain"/>
    <property type="match status" value="1"/>
</dbReference>
<name>A0A4Y2C4R1_ARAVE</name>
<sequence>MTITRRYFLKKKVSSDGKAVLITGCDSGFGHKIAKRMESLGYCVFAACLNPQGEGAKELTDQCSSRLQVLPLDVTSDQSVQSAKEYVLEHLGNNVLWAVLNNAGIALAGEIEWTPLEEFEKVYQVNAAGTLKVTKAFLPLLRKSKGRLINNTSTCGEFICPGFVAYCVSKSAAIALSVGLRIEMMKWGVRVISIQPFFYKTPITDQNTAIEMAERTWLKSDPHTREDYGERYKDNFLESTRKLLKRSSPRVEDVLYCFEDALTAEEPLSTYMPAYFPDKLGIKMLKYLPSVVGEYYLRYQLERGHKPAALRKAKKVSVMWIAVHYCPTATRKTLSRVAASRRVEERRETGIKSTTTFGKLTALR</sequence>
<keyword evidence="3" id="KW-1185">Reference proteome</keyword>
<dbReference type="AlphaFoldDB" id="A0A4Y2C4R1"/>